<proteinExistence type="predicted"/>
<dbReference type="InterPro" id="IPR036890">
    <property type="entry name" value="HATPase_C_sf"/>
</dbReference>
<dbReference type="InterPro" id="IPR036097">
    <property type="entry name" value="HisK_dim/P_sf"/>
</dbReference>
<feature type="transmembrane region" description="Helical" evidence="9">
    <location>
        <begin position="29"/>
        <end position="46"/>
    </location>
</feature>
<keyword evidence="4" id="KW-0808">Transferase</keyword>
<protein>
    <recommendedName>
        <fullName evidence="2">histidine kinase</fullName>
        <ecNumber evidence="2">2.7.13.3</ecNumber>
    </recommendedName>
</protein>
<evidence type="ECO:0000313" key="11">
    <source>
        <dbReference type="EMBL" id="MFC3201635.1"/>
    </source>
</evidence>
<keyword evidence="12" id="KW-1185">Reference proteome</keyword>
<dbReference type="Proteomes" id="UP001595477">
    <property type="component" value="Unassembled WGS sequence"/>
</dbReference>
<dbReference type="PANTHER" id="PTHR42878">
    <property type="entry name" value="TWO-COMPONENT HISTIDINE KINASE"/>
    <property type="match status" value="1"/>
</dbReference>
<dbReference type="InterPro" id="IPR050351">
    <property type="entry name" value="BphY/WalK/GraS-like"/>
</dbReference>
<evidence type="ECO:0000256" key="7">
    <source>
        <dbReference type="ARBA" id="ARBA00022840"/>
    </source>
</evidence>
<evidence type="ECO:0000313" key="12">
    <source>
        <dbReference type="Proteomes" id="UP001595477"/>
    </source>
</evidence>
<gene>
    <name evidence="11" type="ORF">ACFOEW_07390</name>
</gene>
<dbReference type="PRINTS" id="PR00344">
    <property type="entry name" value="BCTRLSENSOR"/>
</dbReference>
<feature type="domain" description="Histidine kinase" evidence="10">
    <location>
        <begin position="269"/>
        <end position="483"/>
    </location>
</feature>
<name>A0ABV7JU59_9ALTE</name>
<keyword evidence="5" id="KW-0547">Nucleotide-binding</keyword>
<keyword evidence="7" id="KW-0067">ATP-binding</keyword>
<dbReference type="EC" id="2.7.13.3" evidence="2"/>
<comment type="catalytic activity">
    <reaction evidence="1">
        <text>ATP + protein L-histidine = ADP + protein N-phospho-L-histidine.</text>
        <dbReference type="EC" id="2.7.13.3"/>
    </reaction>
</comment>
<dbReference type="SMART" id="SM00387">
    <property type="entry name" value="HATPase_c"/>
    <property type="match status" value="1"/>
</dbReference>
<dbReference type="SMART" id="SM00388">
    <property type="entry name" value="HisKA"/>
    <property type="match status" value="1"/>
</dbReference>
<keyword evidence="9" id="KW-1133">Transmembrane helix</keyword>
<evidence type="ECO:0000256" key="5">
    <source>
        <dbReference type="ARBA" id="ARBA00022741"/>
    </source>
</evidence>
<dbReference type="InterPro" id="IPR005467">
    <property type="entry name" value="His_kinase_dom"/>
</dbReference>
<feature type="transmembrane region" description="Helical" evidence="9">
    <location>
        <begin position="190"/>
        <end position="214"/>
    </location>
</feature>
<sequence>MSNSQRYAMLASRLIDSGSLLRLGSLRQLIIGSFLVALIPLAALLWQSHTDLTRVSRMTIDETQQIAGIVSKVQQLESASVVLERALRQYQVLKNDVAERLVQNALTRFDERYAALCDAEVSVDGCESVNTVLAELKSFTAFTSEADLTPGLGRLRTALVDVHESVDDAIEARLTLQRQDVADMQAQQSWLSALLVSVSLALILLGSQLVINPVRKLKLIIRMLARQQGRLPPLSTRAPKELVGVEKDLHWLGERLAQLEHIRTALLRHAAHELKTPLASIKEGCALLTDGTVGALSEPQQEVMSLLASSTSRLNTLIEKLLDYNLLLQQAQASFTRVDVDQMVSQCIEDYQLALQNHKLAVNIEASTITADAELLRRIFDNLLSNAVAHGALDRTIYIRVTVENDTALIDVANHGSKIPPEKINNLFEPFVRGDGVRNDNVIGTGLGLSIVADCARIMHGEVNVIDVDYAEVCFRVVIPQQEDQ</sequence>
<dbReference type="GO" id="GO:0016301">
    <property type="term" value="F:kinase activity"/>
    <property type="evidence" value="ECO:0007669"/>
    <property type="project" value="UniProtKB-KW"/>
</dbReference>
<dbReference type="SUPFAM" id="SSF55874">
    <property type="entry name" value="ATPase domain of HSP90 chaperone/DNA topoisomerase II/histidine kinase"/>
    <property type="match status" value="1"/>
</dbReference>
<dbReference type="Pfam" id="PF00512">
    <property type="entry name" value="HisKA"/>
    <property type="match status" value="1"/>
</dbReference>
<evidence type="ECO:0000256" key="9">
    <source>
        <dbReference type="SAM" id="Phobius"/>
    </source>
</evidence>
<keyword evidence="6 11" id="KW-0418">Kinase</keyword>
<dbReference type="SUPFAM" id="SSF47384">
    <property type="entry name" value="Homodimeric domain of signal transducing histidine kinase"/>
    <property type="match status" value="1"/>
</dbReference>
<dbReference type="PANTHER" id="PTHR42878:SF7">
    <property type="entry name" value="SENSOR HISTIDINE KINASE GLRK"/>
    <property type="match status" value="1"/>
</dbReference>
<dbReference type="CDD" id="cd00082">
    <property type="entry name" value="HisKA"/>
    <property type="match status" value="1"/>
</dbReference>
<evidence type="ECO:0000256" key="6">
    <source>
        <dbReference type="ARBA" id="ARBA00022777"/>
    </source>
</evidence>
<evidence type="ECO:0000256" key="3">
    <source>
        <dbReference type="ARBA" id="ARBA00022553"/>
    </source>
</evidence>
<keyword evidence="9" id="KW-0812">Transmembrane</keyword>
<dbReference type="EMBL" id="JBHRSX010000015">
    <property type="protein sequence ID" value="MFC3201635.1"/>
    <property type="molecule type" value="Genomic_DNA"/>
</dbReference>
<dbReference type="InterPro" id="IPR004358">
    <property type="entry name" value="Sig_transdc_His_kin-like_C"/>
</dbReference>
<keyword evidence="3" id="KW-0597">Phosphoprotein</keyword>
<dbReference type="InterPro" id="IPR003661">
    <property type="entry name" value="HisK_dim/P_dom"/>
</dbReference>
<reference evidence="12" key="1">
    <citation type="journal article" date="2019" name="Int. J. Syst. Evol. Microbiol.">
        <title>The Global Catalogue of Microorganisms (GCM) 10K type strain sequencing project: providing services to taxonomists for standard genome sequencing and annotation.</title>
        <authorList>
            <consortium name="The Broad Institute Genomics Platform"/>
            <consortium name="The Broad Institute Genome Sequencing Center for Infectious Disease"/>
            <person name="Wu L."/>
            <person name="Ma J."/>
        </authorList>
    </citation>
    <scope>NUCLEOTIDE SEQUENCE [LARGE SCALE GENOMIC DNA]</scope>
    <source>
        <strain evidence="12">KCTC 52449</strain>
    </source>
</reference>
<evidence type="ECO:0000256" key="8">
    <source>
        <dbReference type="ARBA" id="ARBA00023012"/>
    </source>
</evidence>
<comment type="caution">
    <text evidence="11">The sequence shown here is derived from an EMBL/GenBank/DDBJ whole genome shotgun (WGS) entry which is preliminary data.</text>
</comment>
<dbReference type="RefSeq" id="WP_241155639.1">
    <property type="nucleotide sequence ID" value="NZ_JBHRSX010000015.1"/>
</dbReference>
<evidence type="ECO:0000259" key="10">
    <source>
        <dbReference type="PROSITE" id="PS50109"/>
    </source>
</evidence>
<evidence type="ECO:0000256" key="1">
    <source>
        <dbReference type="ARBA" id="ARBA00000085"/>
    </source>
</evidence>
<dbReference type="PROSITE" id="PS50109">
    <property type="entry name" value="HIS_KIN"/>
    <property type="match status" value="1"/>
</dbReference>
<dbReference type="Gene3D" id="1.10.287.130">
    <property type="match status" value="1"/>
</dbReference>
<dbReference type="InterPro" id="IPR003594">
    <property type="entry name" value="HATPase_dom"/>
</dbReference>
<keyword evidence="9" id="KW-0472">Membrane</keyword>
<keyword evidence="8" id="KW-0902">Two-component regulatory system</keyword>
<organism evidence="11 12">
    <name type="scientific">Alteromonas oceani</name>
    <dbReference type="NCBI Taxonomy" id="2071609"/>
    <lineage>
        <taxon>Bacteria</taxon>
        <taxon>Pseudomonadati</taxon>
        <taxon>Pseudomonadota</taxon>
        <taxon>Gammaproteobacteria</taxon>
        <taxon>Alteromonadales</taxon>
        <taxon>Alteromonadaceae</taxon>
        <taxon>Alteromonas/Salinimonas group</taxon>
        <taxon>Alteromonas</taxon>
    </lineage>
</organism>
<accession>A0ABV7JU59</accession>
<dbReference type="Gene3D" id="3.30.565.10">
    <property type="entry name" value="Histidine kinase-like ATPase, C-terminal domain"/>
    <property type="match status" value="1"/>
</dbReference>
<evidence type="ECO:0000256" key="4">
    <source>
        <dbReference type="ARBA" id="ARBA00022679"/>
    </source>
</evidence>
<dbReference type="Pfam" id="PF02518">
    <property type="entry name" value="HATPase_c"/>
    <property type="match status" value="1"/>
</dbReference>
<evidence type="ECO:0000256" key="2">
    <source>
        <dbReference type="ARBA" id="ARBA00012438"/>
    </source>
</evidence>